<name>A0ACB9GYQ0_CICIN</name>
<comment type="caution">
    <text evidence="1">The sequence shown here is derived from an EMBL/GenBank/DDBJ whole genome shotgun (WGS) entry which is preliminary data.</text>
</comment>
<evidence type="ECO:0000313" key="2">
    <source>
        <dbReference type="Proteomes" id="UP001055811"/>
    </source>
</evidence>
<dbReference type="Proteomes" id="UP001055811">
    <property type="component" value="Linkage Group LG01"/>
</dbReference>
<proteinExistence type="predicted"/>
<reference evidence="2" key="1">
    <citation type="journal article" date="2022" name="Mol. Ecol. Resour.">
        <title>The genomes of chicory, endive, great burdock and yacon provide insights into Asteraceae palaeo-polyploidization history and plant inulin production.</title>
        <authorList>
            <person name="Fan W."/>
            <person name="Wang S."/>
            <person name="Wang H."/>
            <person name="Wang A."/>
            <person name="Jiang F."/>
            <person name="Liu H."/>
            <person name="Zhao H."/>
            <person name="Xu D."/>
            <person name="Zhang Y."/>
        </authorList>
    </citation>
    <scope>NUCLEOTIDE SEQUENCE [LARGE SCALE GENOMIC DNA]</scope>
    <source>
        <strain evidence="2">cv. Punajuju</strain>
    </source>
</reference>
<sequence>MAVMKNKWIAIASIWIQSTSGSLYTFSFYSPALKASQGYNLSTLDTVSVFKDLSANFGVLSGLLYSAVASPSNSVTFRGRKGGSWIVLLG</sequence>
<gene>
    <name evidence="1" type="ORF">L2E82_00770</name>
</gene>
<protein>
    <submittedName>
        <fullName evidence="1">Uncharacterized protein</fullName>
    </submittedName>
</protein>
<evidence type="ECO:0000313" key="1">
    <source>
        <dbReference type="EMBL" id="KAI3788105.1"/>
    </source>
</evidence>
<keyword evidence="2" id="KW-1185">Reference proteome</keyword>
<accession>A0ACB9GYQ0</accession>
<organism evidence="1 2">
    <name type="scientific">Cichorium intybus</name>
    <name type="common">Chicory</name>
    <dbReference type="NCBI Taxonomy" id="13427"/>
    <lineage>
        <taxon>Eukaryota</taxon>
        <taxon>Viridiplantae</taxon>
        <taxon>Streptophyta</taxon>
        <taxon>Embryophyta</taxon>
        <taxon>Tracheophyta</taxon>
        <taxon>Spermatophyta</taxon>
        <taxon>Magnoliopsida</taxon>
        <taxon>eudicotyledons</taxon>
        <taxon>Gunneridae</taxon>
        <taxon>Pentapetalae</taxon>
        <taxon>asterids</taxon>
        <taxon>campanulids</taxon>
        <taxon>Asterales</taxon>
        <taxon>Asteraceae</taxon>
        <taxon>Cichorioideae</taxon>
        <taxon>Cichorieae</taxon>
        <taxon>Cichoriinae</taxon>
        <taxon>Cichorium</taxon>
    </lineage>
</organism>
<dbReference type="EMBL" id="CM042009">
    <property type="protein sequence ID" value="KAI3788105.1"/>
    <property type="molecule type" value="Genomic_DNA"/>
</dbReference>
<reference evidence="1 2" key="2">
    <citation type="journal article" date="2022" name="Mol. Ecol. Resour.">
        <title>The genomes of chicory, endive, great burdock and yacon provide insights into Asteraceae paleo-polyploidization history and plant inulin production.</title>
        <authorList>
            <person name="Fan W."/>
            <person name="Wang S."/>
            <person name="Wang H."/>
            <person name="Wang A."/>
            <person name="Jiang F."/>
            <person name="Liu H."/>
            <person name="Zhao H."/>
            <person name="Xu D."/>
            <person name="Zhang Y."/>
        </authorList>
    </citation>
    <scope>NUCLEOTIDE SEQUENCE [LARGE SCALE GENOMIC DNA]</scope>
    <source>
        <strain evidence="2">cv. Punajuju</strain>
        <tissue evidence="1">Leaves</tissue>
    </source>
</reference>